<dbReference type="InterPro" id="IPR003692">
    <property type="entry name" value="Hydantoinase_B"/>
</dbReference>
<comment type="caution">
    <text evidence="2">The sequence shown here is derived from an EMBL/GenBank/DDBJ whole genome shotgun (WGS) entry which is preliminary data.</text>
</comment>
<reference evidence="2 3" key="1">
    <citation type="submission" date="2017-10" db="EMBL/GenBank/DDBJ databases">
        <title>Comparative genomics in systemic dimorphic fungi from Ajellomycetaceae.</title>
        <authorList>
            <person name="Munoz J.F."/>
            <person name="Mcewen J.G."/>
            <person name="Clay O.K."/>
            <person name="Cuomo C.A."/>
        </authorList>
    </citation>
    <scope>NUCLEOTIDE SEQUENCE [LARGE SCALE GENOMIC DNA]</scope>
    <source>
        <strain evidence="2 3">UAMH130</strain>
    </source>
</reference>
<organism evidence="2 3">
    <name type="scientific">Blastomyces parvus</name>
    <dbReference type="NCBI Taxonomy" id="2060905"/>
    <lineage>
        <taxon>Eukaryota</taxon>
        <taxon>Fungi</taxon>
        <taxon>Dikarya</taxon>
        <taxon>Ascomycota</taxon>
        <taxon>Pezizomycotina</taxon>
        <taxon>Eurotiomycetes</taxon>
        <taxon>Eurotiomycetidae</taxon>
        <taxon>Onygenales</taxon>
        <taxon>Ajellomycetaceae</taxon>
        <taxon>Blastomyces</taxon>
    </lineage>
</organism>
<dbReference type="EMBL" id="PDNC01000033">
    <property type="protein sequence ID" value="PGH05057.1"/>
    <property type="molecule type" value="Genomic_DNA"/>
</dbReference>
<dbReference type="AlphaFoldDB" id="A0A2B7X8L3"/>
<accession>A0A2B7X8L3</accession>
<feature type="domain" description="Hydantoinase B/oxoprolinase" evidence="1">
    <location>
        <begin position="1"/>
        <end position="121"/>
    </location>
</feature>
<proteinExistence type="predicted"/>
<gene>
    <name evidence="2" type="ORF">GX51_03155</name>
</gene>
<dbReference type="GO" id="GO:0006749">
    <property type="term" value="P:glutathione metabolic process"/>
    <property type="evidence" value="ECO:0007669"/>
    <property type="project" value="TreeGrafter"/>
</dbReference>
<evidence type="ECO:0000313" key="2">
    <source>
        <dbReference type="EMBL" id="PGH05057.1"/>
    </source>
</evidence>
<dbReference type="OrthoDB" id="4207410at2759"/>
<keyword evidence="3" id="KW-1185">Reference proteome</keyword>
<dbReference type="STRING" id="2060905.A0A2B7X8L3"/>
<dbReference type="GO" id="GO:0017168">
    <property type="term" value="F:5-oxoprolinase (ATP-hydrolyzing) activity"/>
    <property type="evidence" value="ECO:0007669"/>
    <property type="project" value="TreeGrafter"/>
</dbReference>
<sequence>MTNTCITDPEIFEKRYPCILREFSLRKGSGGHGAHPGGDGVVRDFEFLIPVQCSILSERRSHQPYGLQGGGPGTPGTNLWVRRDEETGDERVVSLGAKATVAMREGDRIVVHTPGGGAWGSVDEEKRMNGVVHDQFFAQGICR</sequence>
<dbReference type="GO" id="GO:0005829">
    <property type="term" value="C:cytosol"/>
    <property type="evidence" value="ECO:0007669"/>
    <property type="project" value="TreeGrafter"/>
</dbReference>
<evidence type="ECO:0000313" key="3">
    <source>
        <dbReference type="Proteomes" id="UP000224080"/>
    </source>
</evidence>
<dbReference type="Proteomes" id="UP000224080">
    <property type="component" value="Unassembled WGS sequence"/>
</dbReference>
<dbReference type="PANTHER" id="PTHR11365:SF2">
    <property type="entry name" value="5-OXOPROLINASE"/>
    <property type="match status" value="1"/>
</dbReference>
<dbReference type="InterPro" id="IPR045079">
    <property type="entry name" value="Oxoprolinase-like"/>
</dbReference>
<name>A0A2B7X8L3_9EURO</name>
<evidence type="ECO:0000259" key="1">
    <source>
        <dbReference type="Pfam" id="PF02538"/>
    </source>
</evidence>
<protein>
    <submittedName>
        <fullName evidence="2">5-oxoprolinase (ATP-hydrolysing)</fullName>
    </submittedName>
</protein>
<dbReference type="PANTHER" id="PTHR11365">
    <property type="entry name" value="5-OXOPROLINASE RELATED"/>
    <property type="match status" value="1"/>
</dbReference>
<dbReference type="Pfam" id="PF02538">
    <property type="entry name" value="Hydantoinase_B"/>
    <property type="match status" value="1"/>
</dbReference>